<keyword evidence="8 10" id="KW-0472">Membrane</keyword>
<accession>A0A9W8E8D9</accession>
<keyword evidence="7 10" id="KW-1133">Transmembrane helix</keyword>
<dbReference type="Proteomes" id="UP001150925">
    <property type="component" value="Unassembled WGS sequence"/>
</dbReference>
<dbReference type="Pfam" id="PF03901">
    <property type="entry name" value="Glyco_transf_22"/>
    <property type="match status" value="1"/>
</dbReference>
<keyword evidence="4" id="KW-0808">Transferase</keyword>
<dbReference type="EMBL" id="JANBPY010000268">
    <property type="protein sequence ID" value="KAJ1967875.1"/>
    <property type="molecule type" value="Genomic_DNA"/>
</dbReference>
<dbReference type="AlphaFoldDB" id="A0A9W8E8D9"/>
<evidence type="ECO:0000313" key="11">
    <source>
        <dbReference type="EMBL" id="KAJ1967875.1"/>
    </source>
</evidence>
<proteinExistence type="inferred from homology"/>
<evidence type="ECO:0000313" key="12">
    <source>
        <dbReference type="Proteomes" id="UP001150925"/>
    </source>
</evidence>
<feature type="transmembrane region" description="Helical" evidence="10">
    <location>
        <begin position="191"/>
        <end position="208"/>
    </location>
</feature>
<comment type="function">
    <text evidence="9">Mannosyltransferase involved in glycosylphosphatidylinositol-anchor biosynthesis. Transfers the third mannose to Man2-GlcN-acyl-PI during GPI precursor assembly.</text>
</comment>
<comment type="subcellular location">
    <subcellularLocation>
        <location evidence="1 10">Endoplasmic reticulum membrane</location>
        <topology evidence="1 10">Multi-pass membrane protein</topology>
    </subcellularLocation>
</comment>
<sequence length="614" mass="70456">MVTTSESSNNTLHETPVVIMADLRYRQVAASSPVQSVDKDVPKLGSNSTDVMDPTTWCVRWRLYLAILAYRLVNALLVQTFQVPDETWQSLEVAHHLVFGPGFLTWEWRQGLRSFFHPLLFAGIYKVLQWGRWDQSGWLVYGPQVLCGCIAALVDIFTFRFSHRLFGPTISRWSLLVSLVSWTMGTTMVRPLANAVETLAVAAALFYWPCTHSWRWSSLVFALVWAGIGGLLRPTSALVWIVAGIQLLWSLYRRSGPWKTVALVATCMVSSAVGLMLCVDRYFYGRWILTPYNFYHFNVTRNLSTWFGVEPWYWYLIVATPSLLTTLLPWFGYGLWCCVREPDSRKFRPWLWVLGLVTLGYSILQHKETRFLSCLLPLAFTITAVGLAHFTDPGHYLHKGRFSISKDMTSKPIRPWYRQARFMVVFLVLTNIPVTLYVNLVHQRGVVDVTHYLRHLAESQNHVLSSDVTSPPLSHVVFLMPCHSTPYYSHVHYDVPMSFLSCEPPLDPQQSVSTYHYDSGDFSDDPAKFLATYMAYVNQQAQGSTQIKSFGEGSLRLTPLPSHWVLFAVVLPQVQSLLESHGYRECQRFFNTHWNGDHRRRGDVVVYCRRLIDQ</sequence>
<comment type="caution">
    <text evidence="11">The sequence shown here is derived from an EMBL/GenBank/DDBJ whole genome shotgun (WGS) entry which is preliminary data.</text>
</comment>
<evidence type="ECO:0000256" key="9">
    <source>
        <dbReference type="ARBA" id="ARBA00024708"/>
    </source>
</evidence>
<evidence type="ECO:0000256" key="3">
    <source>
        <dbReference type="ARBA" id="ARBA00022676"/>
    </source>
</evidence>
<organism evidence="11 12">
    <name type="scientific">Dispira parvispora</name>
    <dbReference type="NCBI Taxonomy" id="1520584"/>
    <lineage>
        <taxon>Eukaryota</taxon>
        <taxon>Fungi</taxon>
        <taxon>Fungi incertae sedis</taxon>
        <taxon>Zoopagomycota</taxon>
        <taxon>Kickxellomycotina</taxon>
        <taxon>Dimargaritomycetes</taxon>
        <taxon>Dimargaritales</taxon>
        <taxon>Dimargaritaceae</taxon>
        <taxon>Dispira</taxon>
    </lineage>
</organism>
<feature type="transmembrane region" description="Helical" evidence="10">
    <location>
        <begin position="138"/>
        <end position="159"/>
    </location>
</feature>
<gene>
    <name evidence="11" type="primary">GPI10</name>
    <name evidence="11" type="ORF">IWQ62_001581</name>
</gene>
<evidence type="ECO:0000256" key="1">
    <source>
        <dbReference type="ARBA" id="ARBA00004477"/>
    </source>
</evidence>
<evidence type="ECO:0000256" key="6">
    <source>
        <dbReference type="ARBA" id="ARBA00022824"/>
    </source>
</evidence>
<evidence type="ECO:0000256" key="2">
    <source>
        <dbReference type="ARBA" id="ARBA00006065"/>
    </source>
</evidence>
<dbReference type="GO" id="GO:0006506">
    <property type="term" value="P:GPI anchor biosynthetic process"/>
    <property type="evidence" value="ECO:0007669"/>
    <property type="project" value="TreeGrafter"/>
</dbReference>
<feature type="transmembrane region" description="Helical" evidence="10">
    <location>
        <begin position="312"/>
        <end position="335"/>
    </location>
</feature>
<dbReference type="PANTHER" id="PTHR22760">
    <property type="entry name" value="GLYCOSYLTRANSFERASE"/>
    <property type="match status" value="1"/>
</dbReference>
<dbReference type="OrthoDB" id="416834at2759"/>
<evidence type="ECO:0000256" key="10">
    <source>
        <dbReference type="RuleBase" id="RU363075"/>
    </source>
</evidence>
<dbReference type="GO" id="GO:0000026">
    <property type="term" value="F:alpha-1,2-mannosyltransferase activity"/>
    <property type="evidence" value="ECO:0007669"/>
    <property type="project" value="TreeGrafter"/>
</dbReference>
<keyword evidence="3 10" id="KW-0328">Glycosyltransferase</keyword>
<name>A0A9W8E8D9_9FUNG</name>
<keyword evidence="6 10" id="KW-0256">Endoplasmic reticulum</keyword>
<dbReference type="InterPro" id="IPR005599">
    <property type="entry name" value="GPI_mannosylTrfase"/>
</dbReference>
<dbReference type="GO" id="GO:0005789">
    <property type="term" value="C:endoplasmic reticulum membrane"/>
    <property type="evidence" value="ECO:0007669"/>
    <property type="project" value="UniProtKB-SubCell"/>
</dbReference>
<dbReference type="PANTHER" id="PTHR22760:SF4">
    <property type="entry name" value="GPI MANNOSYLTRANSFERASE 3"/>
    <property type="match status" value="1"/>
</dbReference>
<feature type="transmembrane region" description="Helical" evidence="10">
    <location>
        <begin position="261"/>
        <end position="284"/>
    </location>
</feature>
<evidence type="ECO:0000256" key="4">
    <source>
        <dbReference type="ARBA" id="ARBA00022679"/>
    </source>
</evidence>
<keyword evidence="5 10" id="KW-0812">Transmembrane</keyword>
<feature type="transmembrane region" description="Helical" evidence="10">
    <location>
        <begin position="420"/>
        <end position="440"/>
    </location>
</feature>
<feature type="transmembrane region" description="Helical" evidence="10">
    <location>
        <begin position="220"/>
        <end position="249"/>
    </location>
</feature>
<protein>
    <recommendedName>
        <fullName evidence="10">Mannosyltransferase</fullName>
        <ecNumber evidence="10">2.4.1.-</ecNumber>
    </recommendedName>
</protein>
<feature type="transmembrane region" description="Helical" evidence="10">
    <location>
        <begin position="370"/>
        <end position="391"/>
    </location>
</feature>
<evidence type="ECO:0000256" key="7">
    <source>
        <dbReference type="ARBA" id="ARBA00022989"/>
    </source>
</evidence>
<keyword evidence="12" id="KW-1185">Reference proteome</keyword>
<feature type="transmembrane region" description="Helical" evidence="10">
    <location>
        <begin position="347"/>
        <end position="364"/>
    </location>
</feature>
<evidence type="ECO:0000256" key="8">
    <source>
        <dbReference type="ARBA" id="ARBA00023136"/>
    </source>
</evidence>
<dbReference type="EC" id="2.4.1.-" evidence="10"/>
<reference evidence="11" key="1">
    <citation type="submission" date="2022-07" db="EMBL/GenBank/DDBJ databases">
        <title>Phylogenomic reconstructions and comparative analyses of Kickxellomycotina fungi.</title>
        <authorList>
            <person name="Reynolds N.K."/>
            <person name="Stajich J.E."/>
            <person name="Barry K."/>
            <person name="Grigoriev I.V."/>
            <person name="Crous P."/>
            <person name="Smith M.E."/>
        </authorList>
    </citation>
    <scope>NUCLEOTIDE SEQUENCE</scope>
    <source>
        <strain evidence="11">RSA 1196</strain>
    </source>
</reference>
<comment type="similarity">
    <text evidence="2">Belongs to the glycosyltransferase 22 family. PIGB subfamily.</text>
</comment>
<evidence type="ECO:0000256" key="5">
    <source>
        <dbReference type="ARBA" id="ARBA00022692"/>
    </source>
</evidence>